<dbReference type="Gene3D" id="1.25.40.10">
    <property type="entry name" value="Tetratricopeptide repeat domain"/>
    <property type="match status" value="1"/>
</dbReference>
<evidence type="ECO:0000313" key="2">
    <source>
        <dbReference type="Proteomes" id="UP000265725"/>
    </source>
</evidence>
<dbReference type="AlphaFoldDB" id="A0A385YTZ5"/>
<dbReference type="EMBL" id="CP032418">
    <property type="protein sequence ID" value="AYC29780.1"/>
    <property type="molecule type" value="Genomic_DNA"/>
</dbReference>
<dbReference type="Proteomes" id="UP000265725">
    <property type="component" value="Chromosome"/>
</dbReference>
<dbReference type="KEGG" id="paek:D3873_07685"/>
<keyword evidence="2" id="KW-1185">Reference proteome</keyword>
<proteinExistence type="predicted"/>
<organism evidence="1 2">
    <name type="scientific">Paenisporosarcina cavernae</name>
    <dbReference type="NCBI Taxonomy" id="2320858"/>
    <lineage>
        <taxon>Bacteria</taxon>
        <taxon>Bacillati</taxon>
        <taxon>Bacillota</taxon>
        <taxon>Bacilli</taxon>
        <taxon>Bacillales</taxon>
        <taxon>Caryophanaceae</taxon>
        <taxon>Paenisporosarcina</taxon>
    </lineage>
</organism>
<protein>
    <submittedName>
        <fullName evidence="1">Uncharacterized protein</fullName>
    </submittedName>
</protein>
<evidence type="ECO:0000313" key="1">
    <source>
        <dbReference type="EMBL" id="AYC29780.1"/>
    </source>
</evidence>
<dbReference type="OrthoDB" id="2364593at2"/>
<sequence>MVDEEKVLVISVYGSNSAFFIAREIETTDTRKSLLILEMSDICRYSLNEYICDKGGGTMKKENKSINNLVLFPGTAEKYLVNAKQFAESGRFEEAIECFEQASALMNLEEADLFIYAVCLFEMKELLEAKEVVENILQVGSSNYVESIELYVSILMELRNFKDVVTIIEPLLEENILPFSKRPTFLQLLDLSKRLMEKKQVIPFEIEKFTSWTELQQQQFISDLTKESEEASVPILMEVAGHSDLPELSKSFALMALVELKVSNDVDIIKFGKKITVTPAELDLPIHLETNRQVLEALHRQLAQHPDFLEMAEEIVIRHFLLCYPNPISEEEPATIASRYTNYIESLFISSGVENFEKHTPILDLERFFESRIQ</sequence>
<dbReference type="InterPro" id="IPR011990">
    <property type="entry name" value="TPR-like_helical_dom_sf"/>
</dbReference>
<accession>A0A385YTZ5</accession>
<dbReference type="SUPFAM" id="SSF48452">
    <property type="entry name" value="TPR-like"/>
    <property type="match status" value="1"/>
</dbReference>
<reference evidence="2" key="1">
    <citation type="submission" date="2018-09" db="EMBL/GenBank/DDBJ databases">
        <authorList>
            <person name="Zhu H."/>
        </authorList>
    </citation>
    <scope>NUCLEOTIDE SEQUENCE [LARGE SCALE GENOMIC DNA]</scope>
    <source>
        <strain evidence="2">K2R23-3</strain>
    </source>
</reference>
<dbReference type="SUPFAM" id="SSF116965">
    <property type="entry name" value="Hypothetical protein MPN330"/>
    <property type="match status" value="1"/>
</dbReference>
<gene>
    <name evidence="1" type="ORF">D3873_07685</name>
</gene>
<name>A0A385YTZ5_9BACL</name>